<gene>
    <name evidence="1" type="ORF">WG66_4097</name>
</gene>
<comment type="caution">
    <text evidence="1">The sequence shown here is derived from an EMBL/GenBank/DDBJ whole genome shotgun (WGS) entry which is preliminary data.</text>
</comment>
<evidence type="ECO:0000313" key="2">
    <source>
        <dbReference type="Proteomes" id="UP000054988"/>
    </source>
</evidence>
<dbReference type="AlphaFoldDB" id="A0A0W0G422"/>
<organism evidence="1 2">
    <name type="scientific">Moniliophthora roreri</name>
    <name type="common">Frosty pod rot fungus</name>
    <name type="synonym">Monilia roreri</name>
    <dbReference type="NCBI Taxonomy" id="221103"/>
    <lineage>
        <taxon>Eukaryota</taxon>
        <taxon>Fungi</taxon>
        <taxon>Dikarya</taxon>
        <taxon>Basidiomycota</taxon>
        <taxon>Agaricomycotina</taxon>
        <taxon>Agaricomycetes</taxon>
        <taxon>Agaricomycetidae</taxon>
        <taxon>Agaricales</taxon>
        <taxon>Marasmiineae</taxon>
        <taxon>Marasmiaceae</taxon>
        <taxon>Moniliophthora</taxon>
    </lineage>
</organism>
<name>A0A0W0G422_MONRR</name>
<reference evidence="1 2" key="1">
    <citation type="submission" date="2015-12" db="EMBL/GenBank/DDBJ databases">
        <title>Draft genome sequence of Moniliophthora roreri, the causal agent of frosty pod rot of cacao.</title>
        <authorList>
            <person name="Aime M.C."/>
            <person name="Diaz-Valderrama J.R."/>
            <person name="Kijpornyongpan T."/>
            <person name="Phillips-Mora W."/>
        </authorList>
    </citation>
    <scope>NUCLEOTIDE SEQUENCE [LARGE SCALE GENOMIC DNA]</scope>
    <source>
        <strain evidence="1 2">MCA 2952</strain>
    </source>
</reference>
<dbReference type="Proteomes" id="UP000054988">
    <property type="component" value="Unassembled WGS sequence"/>
</dbReference>
<protein>
    <submittedName>
        <fullName evidence="1">Uncharacterized protein</fullName>
    </submittedName>
</protein>
<proteinExistence type="predicted"/>
<accession>A0A0W0G422</accession>
<evidence type="ECO:0000313" key="1">
    <source>
        <dbReference type="EMBL" id="KTB43328.1"/>
    </source>
</evidence>
<sequence length="120" mass="13830">MFNNCSNFTVDPDSPITFTIGSGTQINSSYRHTENNVRSGKTTFMDFHSDLEERYSEEVLDESGEEAEQVQMENTKDYEWVHATRRQPFERAIRSAQSGRDPMSTIRSSFVFALTLMNPF</sequence>
<dbReference type="EMBL" id="LATX01001199">
    <property type="protein sequence ID" value="KTB43328.1"/>
    <property type="molecule type" value="Genomic_DNA"/>
</dbReference>